<dbReference type="InterPro" id="IPR044123">
    <property type="entry name" value="W2_eIF2B_epsilon"/>
</dbReference>
<dbReference type="STRING" id="35525.A0A0N8ERC9"/>
<feature type="domain" description="W2" evidence="8">
    <location>
        <begin position="518"/>
        <end position="691"/>
    </location>
</feature>
<dbReference type="Gene3D" id="1.25.40.180">
    <property type="match status" value="1"/>
</dbReference>
<sequence>MSKAVKSGTAKPGSEVVKQEDVIVAILIADSFSIRFAPVTDLKPKALLPLVNRPMIDYALESLLLSGVQKTFVYCVAHADQIRLYLRESKWMRSASPMSIEVISQSSDDCRSLGDSLRDIDGKSLIRGDFILMSADVISNVQLIPILEEHREKRKTDKGIVMTHIFKKSFLGHRSRSAEEELVLAINPTNGRILNYQQSKNLKKLSFPLEMFKEHGLVDLRYDLVDTHISICSPVVLPLFSDNFDYQTWGDFVRGILINEEILNNTIYCHQLEGSYAARVSNISMYDAVSKDIIQRWTFPLVPDLNRSEETPRHTLSRHNVYKQPGVTLGKESVLEVDVVVGENSEIGEQTYVTQSVIGKRCKIGNNVRISNAYIWDDVIIEDECCIEVALIADGVCLKKGVELGHGCVLGPGVKLAPGTKIPANTRLMASPPKSENEFEISDEEEENLPAPVSADSIGYVYHRPIEEDSDVESLVDELWGLEIEDDTESEEDDEDEADNDEDEDHEEDLEVGDLPEDMNARSFYNEVLESLQRGYEEKIKGDNLVLEINSSKYAYNVTMKEVNMLVIKAMLSLPSVMTKKGGSGTNDDWAALRPILQHFLPVLRNYLKNNQSMLDSLEALEEYGVNNPKFAKITCKVLHYLYGEDVLHEEAILEWHANPPNDPSAMTTIRKIVEPFITWLEEAEEESSDESD</sequence>
<dbReference type="InterPro" id="IPR005835">
    <property type="entry name" value="NTP_transferase_dom"/>
</dbReference>
<dbReference type="InterPro" id="IPR029044">
    <property type="entry name" value="Nucleotide-diphossugar_trans"/>
</dbReference>
<dbReference type="EMBL" id="LRGB01000626">
    <property type="protein sequence ID" value="KZS17448.1"/>
    <property type="molecule type" value="Genomic_DNA"/>
</dbReference>
<keyword evidence="11" id="KW-1185">Reference proteome</keyword>
<accession>A0A0N8ERC9</accession>
<protein>
    <recommendedName>
        <fullName evidence="4">Translation initiation factor eIF2B subunit epsilon</fullName>
    </recommendedName>
    <alternativeName>
        <fullName evidence="5">eIF2B GDP-GTP exchange factor subunit epsilon</fullName>
    </alternativeName>
</protein>
<reference evidence="10 11" key="2">
    <citation type="submission" date="2016-03" db="EMBL/GenBank/DDBJ databases">
        <title>EvidentialGene: Evidence-directed Construction of Genes on Genomes.</title>
        <authorList>
            <person name="Gilbert D.G."/>
            <person name="Choi J.-H."/>
            <person name="Mockaitis K."/>
            <person name="Colbourne J."/>
            <person name="Pfrender M."/>
        </authorList>
    </citation>
    <scope>NUCLEOTIDE SEQUENCE [LARGE SCALE GENOMIC DNA]</scope>
    <source>
        <strain evidence="10 11">Xinb3</strain>
        <tissue evidence="10">Complete organism</tissue>
    </source>
</reference>
<dbReference type="GO" id="GO:0005085">
    <property type="term" value="F:guanyl-nucleotide exchange factor activity"/>
    <property type="evidence" value="ECO:0007669"/>
    <property type="project" value="InterPro"/>
</dbReference>
<evidence type="ECO:0000256" key="3">
    <source>
        <dbReference type="ARBA" id="ARBA00022490"/>
    </source>
</evidence>
<dbReference type="InterPro" id="IPR018357">
    <property type="entry name" value="Hexapep_transf_CS"/>
</dbReference>
<keyword evidence="3" id="KW-0963">Cytoplasm</keyword>
<dbReference type="Gene3D" id="2.160.10.10">
    <property type="entry name" value="Hexapeptide repeat proteins"/>
    <property type="match status" value="1"/>
</dbReference>
<dbReference type="FunFam" id="1.25.40.180:FF:000022">
    <property type="entry name" value="Translation initiation factor eIF-2B epsilon subunit"/>
    <property type="match status" value="1"/>
</dbReference>
<evidence type="ECO:0000256" key="2">
    <source>
        <dbReference type="ARBA" id="ARBA00007878"/>
    </source>
</evidence>
<comment type="similarity">
    <text evidence="2">Belongs to the eIF-2B gamma/epsilon subunits family.</text>
</comment>
<dbReference type="Pfam" id="PF02020">
    <property type="entry name" value="W2"/>
    <property type="match status" value="1"/>
</dbReference>
<dbReference type="GO" id="GO:0005829">
    <property type="term" value="C:cytosol"/>
    <property type="evidence" value="ECO:0007669"/>
    <property type="project" value="UniProtKB-SubCell"/>
</dbReference>
<reference evidence="9" key="1">
    <citation type="submission" date="2015-10" db="EMBL/GenBank/DDBJ databases">
        <title>EvidentialGene: Evidence-directed Construction of Complete mRNA Transcriptomes without Genomes.</title>
        <authorList>
            <person name="Gilbert D.G."/>
        </authorList>
    </citation>
    <scope>NUCLEOTIDE SEQUENCE</scope>
</reference>
<evidence type="ECO:0000313" key="9">
    <source>
        <dbReference type="EMBL" id="JAN93301.1"/>
    </source>
</evidence>
<evidence type="ECO:0000256" key="7">
    <source>
        <dbReference type="SAM" id="MobiDB-lite"/>
    </source>
</evidence>
<evidence type="ECO:0000256" key="5">
    <source>
        <dbReference type="ARBA" id="ARBA00044345"/>
    </source>
</evidence>
<organism evidence="9">
    <name type="scientific">Daphnia magna</name>
    <dbReference type="NCBI Taxonomy" id="35525"/>
    <lineage>
        <taxon>Eukaryota</taxon>
        <taxon>Metazoa</taxon>
        <taxon>Ecdysozoa</taxon>
        <taxon>Arthropoda</taxon>
        <taxon>Crustacea</taxon>
        <taxon>Branchiopoda</taxon>
        <taxon>Diplostraca</taxon>
        <taxon>Cladocera</taxon>
        <taxon>Anomopoda</taxon>
        <taxon>Daphniidae</taxon>
        <taxon>Daphnia</taxon>
    </lineage>
</organism>
<dbReference type="PANTHER" id="PTHR45887">
    <property type="entry name" value="TRANSLATION INITIATION FACTOR EIF-2B SUBUNIT EPSILON"/>
    <property type="match status" value="1"/>
</dbReference>
<dbReference type="InterPro" id="IPR016024">
    <property type="entry name" value="ARM-type_fold"/>
</dbReference>
<feature type="region of interest" description="Disordered" evidence="7">
    <location>
        <begin position="483"/>
        <end position="515"/>
    </location>
</feature>
<dbReference type="Pfam" id="PF00483">
    <property type="entry name" value="NTP_transferase"/>
    <property type="match status" value="1"/>
</dbReference>
<dbReference type="EMBL" id="GDIQ01001436">
    <property type="protein sequence ID" value="JAN93301.1"/>
    <property type="molecule type" value="Transcribed_RNA"/>
</dbReference>
<evidence type="ECO:0000256" key="6">
    <source>
        <dbReference type="ARBA" id="ARBA00046432"/>
    </source>
</evidence>
<keyword evidence="9" id="KW-0648">Protein biosynthesis</keyword>
<dbReference type="InterPro" id="IPR056764">
    <property type="entry name" value="LbH_EIF2B3/5"/>
</dbReference>
<dbReference type="PANTHER" id="PTHR45887:SF1">
    <property type="entry name" value="TRANSLATION INITIATION FACTOR EIF-2B SUBUNIT EPSILON"/>
    <property type="match status" value="1"/>
</dbReference>
<dbReference type="InterPro" id="IPR035543">
    <property type="entry name" value="eIF-2B_epsilon_N"/>
</dbReference>
<feature type="region of interest" description="Disordered" evidence="7">
    <location>
        <begin position="425"/>
        <end position="453"/>
    </location>
</feature>
<evidence type="ECO:0000259" key="8">
    <source>
        <dbReference type="PROSITE" id="PS51363"/>
    </source>
</evidence>
<evidence type="ECO:0000313" key="11">
    <source>
        <dbReference type="Proteomes" id="UP000076858"/>
    </source>
</evidence>
<dbReference type="GO" id="GO:0016740">
    <property type="term" value="F:transferase activity"/>
    <property type="evidence" value="ECO:0007669"/>
    <property type="project" value="InterPro"/>
</dbReference>
<dbReference type="GO" id="GO:0003743">
    <property type="term" value="F:translation initiation factor activity"/>
    <property type="evidence" value="ECO:0007669"/>
    <property type="project" value="UniProtKB-KW"/>
</dbReference>
<dbReference type="InterPro" id="IPR051956">
    <property type="entry name" value="eIF2B_epsilon"/>
</dbReference>
<evidence type="ECO:0000256" key="4">
    <source>
        <dbReference type="ARBA" id="ARBA00044144"/>
    </source>
</evidence>
<comment type="subcellular location">
    <subcellularLocation>
        <location evidence="1">Cytoplasm</location>
        <location evidence="1">Cytosol</location>
    </subcellularLocation>
</comment>
<dbReference type="EMBL" id="GDIQ01053716">
    <property type="protein sequence ID" value="JAN41021.1"/>
    <property type="molecule type" value="Transcribed_RNA"/>
</dbReference>
<name>A0A0N8ERC9_9CRUS</name>
<dbReference type="GO" id="GO:0031369">
    <property type="term" value="F:translation initiation factor binding"/>
    <property type="evidence" value="ECO:0007669"/>
    <property type="project" value="InterPro"/>
</dbReference>
<dbReference type="CDD" id="cd11558">
    <property type="entry name" value="W2_eIF2B_epsilon"/>
    <property type="match status" value="1"/>
</dbReference>
<dbReference type="PROSITE" id="PS51363">
    <property type="entry name" value="W2"/>
    <property type="match status" value="1"/>
</dbReference>
<dbReference type="PROSITE" id="PS00101">
    <property type="entry name" value="HEXAPEP_TRANSFERASES"/>
    <property type="match status" value="1"/>
</dbReference>
<dbReference type="SUPFAM" id="SSF48371">
    <property type="entry name" value="ARM repeat"/>
    <property type="match status" value="1"/>
</dbReference>
<evidence type="ECO:0000313" key="10">
    <source>
        <dbReference type="EMBL" id="KZS17448.1"/>
    </source>
</evidence>
<dbReference type="FunFam" id="3.90.550.10:FF:000066">
    <property type="entry name" value="Translation initiation factor eIF-2B subunit epsilon"/>
    <property type="match status" value="1"/>
</dbReference>
<dbReference type="OrthoDB" id="424572at2759"/>
<dbReference type="GO" id="GO:0005851">
    <property type="term" value="C:eukaryotic translation initiation factor 2B complex"/>
    <property type="evidence" value="ECO:0007669"/>
    <property type="project" value="TreeGrafter"/>
</dbReference>
<dbReference type="SUPFAM" id="SSF53448">
    <property type="entry name" value="Nucleotide-diphospho-sugar transferases"/>
    <property type="match status" value="1"/>
</dbReference>
<evidence type="ECO:0000256" key="1">
    <source>
        <dbReference type="ARBA" id="ARBA00004514"/>
    </source>
</evidence>
<dbReference type="Gene3D" id="3.90.550.10">
    <property type="entry name" value="Spore Coat Polysaccharide Biosynthesis Protein SpsA, Chain A"/>
    <property type="match status" value="1"/>
</dbReference>
<dbReference type="SMART" id="SM00515">
    <property type="entry name" value="eIF5C"/>
    <property type="match status" value="1"/>
</dbReference>
<dbReference type="CDD" id="cd04197">
    <property type="entry name" value="eIF-2B_epsilon_N"/>
    <property type="match status" value="1"/>
</dbReference>
<gene>
    <name evidence="10" type="ORF">APZ42_016300</name>
</gene>
<dbReference type="AlphaFoldDB" id="A0A0N8ERC9"/>
<dbReference type="Proteomes" id="UP000076858">
    <property type="component" value="Unassembled WGS sequence"/>
</dbReference>
<proteinExistence type="inferred from homology"/>
<comment type="subunit">
    <text evidence="6">Component of the translation initiation factor 2B (eIF2B) complex which is a heterodecamer of two sets of five different subunits: alpha, beta, gamma, delta and epsilon. Subunits alpha, beta and delta comprise a regulatory subcomplex and subunits epsilon and gamma comprise a catalytic subcomplex. Within the complex, the hexameric regulatory complex resides at the center, with the two heterodimeric catalytic subcomplexes bound on opposite sides.</text>
</comment>
<dbReference type="InterPro" id="IPR003307">
    <property type="entry name" value="W2_domain"/>
</dbReference>
<feature type="compositionally biased region" description="Acidic residues" evidence="7">
    <location>
        <begin position="438"/>
        <end position="448"/>
    </location>
</feature>
<keyword evidence="9" id="KW-0396">Initiation factor</keyword>
<dbReference type="Pfam" id="PF25084">
    <property type="entry name" value="LbH_EIF2B"/>
    <property type="match status" value="1"/>
</dbReference>